<dbReference type="OrthoDB" id="5582699at2"/>
<evidence type="ECO:0000313" key="4">
    <source>
        <dbReference type="EMBL" id="CAA0111523.1"/>
    </source>
</evidence>
<dbReference type="Pfam" id="PF12625">
    <property type="entry name" value="Arabinose_bd"/>
    <property type="match status" value="1"/>
</dbReference>
<protein>
    <recommendedName>
        <fullName evidence="2">HTH-type transcriptional regulator AraC-type N-terminal domain-containing protein</fullName>
    </recommendedName>
</protein>
<name>A0A5S9NSJ7_9GAMM</name>
<dbReference type="EMBL" id="CACSIM010000004">
    <property type="protein sequence ID" value="CAA0111523.1"/>
    <property type="molecule type" value="Genomic_DNA"/>
</dbReference>
<dbReference type="InterPro" id="IPR032687">
    <property type="entry name" value="AraC-type_N"/>
</dbReference>
<keyword evidence="1" id="KW-0238">DNA-binding</keyword>
<gene>
    <name evidence="3" type="ORF">IHBHHGIJ_02494</name>
    <name evidence="4" type="ORF">KFEGEMFD_02681</name>
</gene>
<dbReference type="PANTHER" id="PTHR47894:SF1">
    <property type="entry name" value="HTH-TYPE TRANSCRIPTIONAL REGULATOR VQSM"/>
    <property type="match status" value="1"/>
</dbReference>
<dbReference type="Proteomes" id="UP000435877">
    <property type="component" value="Unassembled WGS sequence"/>
</dbReference>
<feature type="domain" description="HTH-type transcriptional regulator AraC-type N-terminal" evidence="2">
    <location>
        <begin position="29"/>
        <end position="136"/>
    </location>
</feature>
<reference evidence="5 6" key="1">
    <citation type="submission" date="2019-11" db="EMBL/GenBank/DDBJ databases">
        <authorList>
            <person name="Holert J."/>
        </authorList>
    </citation>
    <scope>NUCLEOTIDE SEQUENCE [LARGE SCALE GENOMIC DNA]</scope>
    <source>
        <strain evidence="4">BC3_2A</strain>
        <strain evidence="3">SB11_1A</strain>
    </source>
</reference>
<accession>A0A5S9NSJ7</accession>
<dbReference type="Proteomes" id="UP000439591">
    <property type="component" value="Unassembled WGS sequence"/>
</dbReference>
<evidence type="ECO:0000256" key="1">
    <source>
        <dbReference type="ARBA" id="ARBA00023125"/>
    </source>
</evidence>
<sequence>MLENQANIHSTSHHTEGLPPLWPLMETFGVTVNQCLEGTGLTMDQAKGYQAGMTPEQEFALYRNLLRLSGDAMLGLKLGELYHPQSYGMYGYAMLSARNVKMLVEICSKFHDLSFSHFKFRDALDEIGGTRLEFRYPLPQELIQGY</sequence>
<evidence type="ECO:0000313" key="3">
    <source>
        <dbReference type="EMBL" id="CAA0093557.1"/>
    </source>
</evidence>
<dbReference type="GO" id="GO:0005829">
    <property type="term" value="C:cytosol"/>
    <property type="evidence" value="ECO:0007669"/>
    <property type="project" value="TreeGrafter"/>
</dbReference>
<organism evidence="3 5">
    <name type="scientific">Zhongshania aliphaticivorans</name>
    <dbReference type="NCBI Taxonomy" id="1470434"/>
    <lineage>
        <taxon>Bacteria</taxon>
        <taxon>Pseudomonadati</taxon>
        <taxon>Pseudomonadota</taxon>
        <taxon>Gammaproteobacteria</taxon>
        <taxon>Cellvibrionales</taxon>
        <taxon>Spongiibacteraceae</taxon>
        <taxon>Zhongshania</taxon>
    </lineage>
</organism>
<dbReference type="PANTHER" id="PTHR47894">
    <property type="entry name" value="HTH-TYPE TRANSCRIPTIONAL REGULATOR GADX"/>
    <property type="match status" value="1"/>
</dbReference>
<evidence type="ECO:0000259" key="2">
    <source>
        <dbReference type="Pfam" id="PF12625"/>
    </source>
</evidence>
<dbReference type="EMBL" id="CACSIK010000001">
    <property type="protein sequence ID" value="CAA0093557.1"/>
    <property type="molecule type" value="Genomic_DNA"/>
</dbReference>
<proteinExistence type="predicted"/>
<dbReference type="GO" id="GO:0000976">
    <property type="term" value="F:transcription cis-regulatory region binding"/>
    <property type="evidence" value="ECO:0007669"/>
    <property type="project" value="TreeGrafter"/>
</dbReference>
<keyword evidence="5" id="KW-1185">Reference proteome</keyword>
<dbReference type="GO" id="GO:0003700">
    <property type="term" value="F:DNA-binding transcription factor activity"/>
    <property type="evidence" value="ECO:0007669"/>
    <property type="project" value="TreeGrafter"/>
</dbReference>
<evidence type="ECO:0000313" key="6">
    <source>
        <dbReference type="Proteomes" id="UP000439591"/>
    </source>
</evidence>
<dbReference type="RefSeq" id="WP_159269022.1">
    <property type="nucleotide sequence ID" value="NZ_CACSIK010000001.1"/>
</dbReference>
<evidence type="ECO:0000313" key="5">
    <source>
        <dbReference type="Proteomes" id="UP000435877"/>
    </source>
</evidence>
<dbReference type="AlphaFoldDB" id="A0A5S9NSJ7"/>